<dbReference type="Proteomes" id="UP000319801">
    <property type="component" value="Unassembled WGS sequence"/>
</dbReference>
<sequence length="87" mass="9559">MKNFSSVQAARDTSTVMDITVTSVHLSLLSGGKKWRSKGSNVQASGQTVGYRDHDDVLVCMRSYAREFLPIADASFMPAIESMKTSR</sequence>
<evidence type="ECO:0000313" key="1">
    <source>
        <dbReference type="EMBL" id="TSS23700.1"/>
    </source>
</evidence>
<dbReference type="EMBL" id="VCAZ01000100">
    <property type="protein sequence ID" value="TSS23700.1"/>
    <property type="molecule type" value="Genomic_DNA"/>
</dbReference>
<evidence type="ECO:0000313" key="2">
    <source>
        <dbReference type="Proteomes" id="UP000319801"/>
    </source>
</evidence>
<accession>A0A556V2B0</accession>
<comment type="caution">
    <text evidence="1">The sequence shown here is derived from an EMBL/GenBank/DDBJ whole genome shotgun (WGS) entry which is preliminary data.</text>
</comment>
<gene>
    <name evidence="1" type="ORF">Baya_12216</name>
</gene>
<protein>
    <submittedName>
        <fullName evidence="1">Uncharacterized protein</fullName>
    </submittedName>
</protein>
<organism evidence="1 2">
    <name type="scientific">Bagarius yarrelli</name>
    <name type="common">Goonch</name>
    <name type="synonym">Bagrus yarrelli</name>
    <dbReference type="NCBI Taxonomy" id="175774"/>
    <lineage>
        <taxon>Eukaryota</taxon>
        <taxon>Metazoa</taxon>
        <taxon>Chordata</taxon>
        <taxon>Craniata</taxon>
        <taxon>Vertebrata</taxon>
        <taxon>Euteleostomi</taxon>
        <taxon>Actinopterygii</taxon>
        <taxon>Neopterygii</taxon>
        <taxon>Teleostei</taxon>
        <taxon>Ostariophysi</taxon>
        <taxon>Siluriformes</taxon>
        <taxon>Sisoridae</taxon>
        <taxon>Sisorinae</taxon>
        <taxon>Bagarius</taxon>
    </lineage>
</organism>
<name>A0A556V2B0_BAGYA</name>
<dbReference type="AlphaFoldDB" id="A0A556V2B0"/>
<proteinExistence type="predicted"/>
<reference evidence="1 2" key="1">
    <citation type="journal article" date="2019" name="Genome Biol. Evol.">
        <title>Whole-Genome Sequencing of the Giant Devil Catfish, Bagarius yarrelli.</title>
        <authorList>
            <person name="Jiang W."/>
            <person name="Lv Y."/>
            <person name="Cheng L."/>
            <person name="Yang K."/>
            <person name="Chao B."/>
            <person name="Wang X."/>
            <person name="Li Y."/>
            <person name="Pan X."/>
            <person name="You X."/>
            <person name="Zhang Y."/>
            <person name="Yang J."/>
            <person name="Li J."/>
            <person name="Zhang X."/>
            <person name="Liu S."/>
            <person name="Sun C."/>
            <person name="Yang J."/>
            <person name="Shi Q."/>
        </authorList>
    </citation>
    <scope>NUCLEOTIDE SEQUENCE [LARGE SCALE GENOMIC DNA]</scope>
    <source>
        <strain evidence="1">JWS20170419001</strain>
        <tissue evidence="1">Muscle</tissue>
    </source>
</reference>
<keyword evidence="2" id="KW-1185">Reference proteome</keyword>